<proteinExistence type="predicted"/>
<dbReference type="Proteomes" id="UP000198290">
    <property type="component" value="Chromosome"/>
</dbReference>
<dbReference type="KEGG" id="amah:DLM_3933"/>
<reference evidence="1 2" key="2">
    <citation type="journal article" date="2017" name="Genome Announc.">
        <title>Draft genome sequence of Aquitalea magnusonii strain H3, a plant growth-promoting bacterium of duckweed Lemna minor.</title>
        <authorList>
            <person name="Ishizawa H."/>
            <person name="Kuroda M."/>
            <person name="Ike M."/>
        </authorList>
    </citation>
    <scope>NUCLEOTIDE SEQUENCE [LARGE SCALE GENOMIC DNA]</scope>
    <source>
        <strain evidence="1 2">H3</strain>
    </source>
</reference>
<evidence type="ECO:0000313" key="2">
    <source>
        <dbReference type="Proteomes" id="UP000198290"/>
    </source>
</evidence>
<sequence length="189" mass="21386">MARQHTISSYLPVTFPNGNRVRRFGKHCPHCHAMVGCEHMSGLASLQQDKLFLAAQGSCPACHHRFPVACVITDDKRVHRVMLPLWIYRLWLQMATRNAPQLPARENWEVAEEVPQPVGIVVSDVNAVTRSTEILGRFHDQTISAWVEYEGRRFLFERAAPPGQFTLGEQELLLAGALIYRQQEIATTA</sequence>
<keyword evidence="2" id="KW-1185">Reference proteome</keyword>
<dbReference type="EMBL" id="AP018823">
    <property type="protein sequence ID" value="BBF87512.1"/>
    <property type="molecule type" value="Genomic_DNA"/>
</dbReference>
<dbReference type="AlphaFoldDB" id="A0A3G9GPF3"/>
<gene>
    <name evidence="1" type="ORF">DLM_3933</name>
</gene>
<accession>A0A3G9GPF3</accession>
<protein>
    <submittedName>
        <fullName evidence="1">Uncharacterized protein</fullName>
    </submittedName>
</protein>
<organism evidence="1 2">
    <name type="scientific">Aquitalea magnusonii</name>
    <dbReference type="NCBI Taxonomy" id="332411"/>
    <lineage>
        <taxon>Bacteria</taxon>
        <taxon>Pseudomonadati</taxon>
        <taxon>Pseudomonadota</taxon>
        <taxon>Betaproteobacteria</taxon>
        <taxon>Neisseriales</taxon>
        <taxon>Chromobacteriaceae</taxon>
        <taxon>Aquitalea</taxon>
    </lineage>
</organism>
<name>A0A3G9GPF3_9NEIS</name>
<evidence type="ECO:0000313" key="1">
    <source>
        <dbReference type="EMBL" id="BBF87512.1"/>
    </source>
</evidence>
<dbReference type="OrthoDB" id="9131610at2"/>
<dbReference type="RefSeq" id="WP_089082413.1">
    <property type="nucleotide sequence ID" value="NZ_AP018823.1"/>
</dbReference>
<reference evidence="2" key="1">
    <citation type="journal article" date="2017" name="Biotechnol. Biofuels">
        <title>Evaluation of environmental bacterial communities as a factor affecting the growth of duckweed Lemna minor.</title>
        <authorList>
            <person name="Ishizawa H."/>
            <person name="Kuroda M."/>
            <person name="Morikawa M."/>
            <person name="Ike M."/>
        </authorList>
    </citation>
    <scope>NUCLEOTIDE SEQUENCE [LARGE SCALE GENOMIC DNA]</scope>
    <source>
        <strain evidence="2">H3</strain>
    </source>
</reference>
<reference evidence="2" key="3">
    <citation type="journal article" date="2017" name="Plant Physiol. Biochem.">
        <title>Differential oxidative and antioxidative response of duckweed Lemna minor toward plant growth promoting/inhibiting bacteria.</title>
        <authorList>
            <person name="Ishizawa H."/>
            <person name="Kuroda M."/>
            <person name="Morikawa M."/>
            <person name="Ike M."/>
        </authorList>
    </citation>
    <scope>NUCLEOTIDE SEQUENCE [LARGE SCALE GENOMIC DNA]</scope>
    <source>
        <strain evidence="2">H3</strain>
    </source>
</reference>